<evidence type="ECO:0000313" key="1">
    <source>
        <dbReference type="EMBL" id="KCZ89262.1"/>
    </source>
</evidence>
<proteinExistence type="predicted"/>
<dbReference type="RefSeq" id="WP_051597504.1">
    <property type="nucleotide sequence ID" value="NZ_ARYJ01000004.1"/>
</dbReference>
<dbReference type="PATRIC" id="fig|1280952.3.peg.1628"/>
<reference evidence="1 2" key="1">
    <citation type="journal article" date="2014" name="Antonie Van Leeuwenhoek">
        <title>Hyphomonas beringensis sp. nov. and Hyphomonas chukchiensis sp. nov., isolated from surface seawater of the Bering Sea and Chukchi Sea.</title>
        <authorList>
            <person name="Li C."/>
            <person name="Lai Q."/>
            <person name="Li G."/>
            <person name="Dong C."/>
            <person name="Wang J."/>
            <person name="Liao Y."/>
            <person name="Shao Z."/>
        </authorList>
    </citation>
    <scope>NUCLEOTIDE SEQUENCE [LARGE SCALE GENOMIC DNA]</scope>
    <source>
        <strain evidence="1 2">VP2</strain>
    </source>
</reference>
<dbReference type="eggNOG" id="ENOG502Z9IR">
    <property type="taxonomic scope" value="Bacteria"/>
</dbReference>
<sequence>MDTSPRLALPFLLPNQAQKHVTYNEALQRLDALVQLTVQDRDLGAPPAAPEEGSCWIVAAGASGEWAGHEGKIAAWQDGAWTFVAPQTGWRAFVADEGLICVWSGSVWSEILQNLSRLGIGTEADTATPFSAKLNKVLWAAQYDAEGGDGNLRYTLNKEAPGKTLSLLMQTDWSGRAEIGLTGDDDLHVKVSEDGASWTEALKIGRSDGRLRFPQGVIHEVTGLPVAQYLPAPVEEIWRLDSSRPAIPRTFTLASASGTTLTLDSADVDQIYSNGMRDNVAVRVWNMSKSPAEAAWVDWNLSSTDMRVTDAAHIASWMAGDTLRLGDPNPTGGNVLEMVALDISGYLQNQLGAVFPQKGVMLGLFITSSDGVASLSFSADGSGGSAFGGNSLTDGSRNAMTLPIPTTEPSPISSSNLVFVREQLETGTTDLTITFARVLGVYI</sequence>
<dbReference type="Proteomes" id="UP000024816">
    <property type="component" value="Unassembled WGS sequence"/>
</dbReference>
<dbReference type="InterPro" id="IPR021251">
    <property type="entry name" value="DUF2793"/>
</dbReference>
<dbReference type="STRING" id="1280952.HJA_08192"/>
<dbReference type="Pfam" id="PF10983">
    <property type="entry name" value="DUF2793"/>
    <property type="match status" value="1"/>
</dbReference>
<dbReference type="OrthoDB" id="564699at2"/>
<dbReference type="EMBL" id="ARYJ01000004">
    <property type="protein sequence ID" value="KCZ89262.1"/>
    <property type="molecule type" value="Genomic_DNA"/>
</dbReference>
<evidence type="ECO:0008006" key="3">
    <source>
        <dbReference type="Google" id="ProtNLM"/>
    </source>
</evidence>
<dbReference type="AlphaFoldDB" id="A0A059FF82"/>
<protein>
    <recommendedName>
        <fullName evidence="3">DUF2793 domain-containing protein</fullName>
    </recommendedName>
</protein>
<evidence type="ECO:0000313" key="2">
    <source>
        <dbReference type="Proteomes" id="UP000024816"/>
    </source>
</evidence>
<accession>A0A059FF82</accession>
<name>A0A059FF82_9PROT</name>
<keyword evidence="2" id="KW-1185">Reference proteome</keyword>
<comment type="caution">
    <text evidence="1">The sequence shown here is derived from an EMBL/GenBank/DDBJ whole genome shotgun (WGS) entry which is preliminary data.</text>
</comment>
<gene>
    <name evidence="1" type="ORF">HJA_08192</name>
</gene>
<organism evidence="1 2">
    <name type="scientific">Hyphomonas jannaschiana VP2</name>
    <dbReference type="NCBI Taxonomy" id="1280952"/>
    <lineage>
        <taxon>Bacteria</taxon>
        <taxon>Pseudomonadati</taxon>
        <taxon>Pseudomonadota</taxon>
        <taxon>Alphaproteobacteria</taxon>
        <taxon>Hyphomonadales</taxon>
        <taxon>Hyphomonadaceae</taxon>
        <taxon>Hyphomonas</taxon>
    </lineage>
</organism>